<evidence type="ECO:0000256" key="1">
    <source>
        <dbReference type="ARBA" id="ARBA00005254"/>
    </source>
</evidence>
<dbReference type="Proteomes" id="UP000328092">
    <property type="component" value="Unassembled WGS sequence"/>
</dbReference>
<proteinExistence type="inferred from homology"/>
<dbReference type="CDD" id="cd06558">
    <property type="entry name" value="crotonase-like"/>
    <property type="match status" value="1"/>
</dbReference>
<dbReference type="EMBL" id="CAADFC020000009">
    <property type="protein sequence ID" value="VIO69123.1"/>
    <property type="molecule type" value="Genomic_DNA"/>
</dbReference>
<dbReference type="Pfam" id="PF00378">
    <property type="entry name" value="ECH_1"/>
    <property type="match status" value="1"/>
</dbReference>
<dbReference type="RefSeq" id="WP_244626491.1">
    <property type="nucleotide sequence ID" value="NZ_CAADFC020000009.1"/>
</dbReference>
<dbReference type="SUPFAM" id="SSF52096">
    <property type="entry name" value="ClpP/crotonase"/>
    <property type="match status" value="1"/>
</dbReference>
<organism evidence="2 3">
    <name type="scientific">Bradyrhizobium ivorense</name>
    <dbReference type="NCBI Taxonomy" id="2511166"/>
    <lineage>
        <taxon>Bacteria</taxon>
        <taxon>Pseudomonadati</taxon>
        <taxon>Pseudomonadota</taxon>
        <taxon>Alphaproteobacteria</taxon>
        <taxon>Hyphomicrobiales</taxon>
        <taxon>Nitrobacteraceae</taxon>
        <taxon>Bradyrhizobium</taxon>
    </lineage>
</organism>
<keyword evidence="3" id="KW-1185">Reference proteome</keyword>
<dbReference type="InterPro" id="IPR029045">
    <property type="entry name" value="ClpP/crotonase-like_dom_sf"/>
</dbReference>
<reference evidence="2" key="1">
    <citation type="submission" date="2019-02" db="EMBL/GenBank/DDBJ databases">
        <authorList>
            <person name="Pothier F.J."/>
        </authorList>
    </citation>
    <scope>NUCLEOTIDE SEQUENCE</scope>
    <source>
        <strain evidence="2">CI-1B</strain>
    </source>
</reference>
<evidence type="ECO:0000313" key="3">
    <source>
        <dbReference type="Proteomes" id="UP000328092"/>
    </source>
</evidence>
<comment type="similarity">
    <text evidence="1">Belongs to the enoyl-CoA hydratase/isomerase family.</text>
</comment>
<dbReference type="NCBIfam" id="NF004795">
    <property type="entry name" value="PRK06143.1"/>
    <property type="match status" value="1"/>
</dbReference>
<dbReference type="InterPro" id="IPR051683">
    <property type="entry name" value="Enoyl-CoA_Hydratase/Isomerase"/>
</dbReference>
<dbReference type="AlphaFoldDB" id="A0A508T2N8"/>
<comment type="caution">
    <text evidence="2">The sequence shown here is derived from an EMBL/GenBank/DDBJ whole genome shotgun (WGS) entry which is preliminary data.</text>
</comment>
<protein>
    <submittedName>
        <fullName evidence="2">Short-chain-enoyl-CoA hydratase</fullName>
        <ecNumber evidence="2">4.2.1.150</ecNumber>
    </submittedName>
</protein>
<accession>A0A508T2N8</accession>
<evidence type="ECO:0000313" key="2">
    <source>
        <dbReference type="EMBL" id="VIO69123.1"/>
    </source>
</evidence>
<sequence length="268" mass="29415">MKRTDTDLEMEHASIAWPSSDAAIVTIRNAGPLNILTSAVMNDLRLAIEEVGRAAKLRVLIVRGEGDEAFVAGADIYEMVDLDETSATPFITHLYALCEAVRHCPVPVIARLPGYCLGGGLQLAASCDIRMAAEEARFGMPEVRIGMASMVHSALLPRLTRQSEANWLLLTGEQISAQEALHSGLVTRVAPKMQLDSAIADVVAAIRRCGPESVREQKRLLRRWENQPLDEAISASIPLFAHAYSSGEPQRYLRKFIESRREVKKAAT</sequence>
<name>A0A508T2N8_9BRAD</name>
<gene>
    <name evidence="2" type="primary">crt_4</name>
    <name evidence="2" type="ORF">CI1B_25190</name>
</gene>
<keyword evidence="2" id="KW-0456">Lyase</keyword>
<dbReference type="PANTHER" id="PTHR42964">
    <property type="entry name" value="ENOYL-COA HYDRATASE"/>
    <property type="match status" value="1"/>
</dbReference>
<dbReference type="EC" id="4.2.1.150" evidence="2"/>
<dbReference type="InterPro" id="IPR001753">
    <property type="entry name" value="Enoyl-CoA_hydra/iso"/>
</dbReference>
<dbReference type="PANTHER" id="PTHR42964:SF1">
    <property type="entry name" value="POLYKETIDE BIOSYNTHESIS ENOYL-COA HYDRATASE PKSH-RELATED"/>
    <property type="match status" value="1"/>
</dbReference>
<dbReference type="Gene3D" id="3.90.226.10">
    <property type="entry name" value="2-enoyl-CoA Hydratase, Chain A, domain 1"/>
    <property type="match status" value="1"/>
</dbReference>
<dbReference type="GO" id="GO:0018812">
    <property type="term" value="F:3-hydroxyacyl-CoA dehydratase activity"/>
    <property type="evidence" value="ECO:0007669"/>
    <property type="project" value="UniProtKB-EC"/>
</dbReference>